<dbReference type="KEGG" id="foc:113210179"/>
<dbReference type="PANTHER" id="PTHR21055:SF3">
    <property type="entry name" value="PROTEIN PHOSPHATASE 1 REGULATORY SUBUNIT 36"/>
    <property type="match status" value="1"/>
</dbReference>
<protein>
    <submittedName>
        <fullName evidence="3">Protein phosphatase 1 regulatory subunit 36-like</fullName>
    </submittedName>
</protein>
<dbReference type="GeneID" id="113210179"/>
<accession>A0A6J1SSK8</accession>
<dbReference type="RefSeq" id="XP_026283828.2">
    <property type="nucleotide sequence ID" value="XM_026428043.2"/>
</dbReference>
<dbReference type="PANTHER" id="PTHR21055">
    <property type="entry name" value="PROTEIN PHOSPHATASE 1 REGULATORY SUBUNIT 36"/>
    <property type="match status" value="1"/>
</dbReference>
<dbReference type="AlphaFoldDB" id="A0A6J1SSK8"/>
<sequence length="334" mass="37971">MASRVTLARAVRGGSGCLLPDMVVTFQDVVDALDQMRFRRHWQRRVRPGDPDVVTLRDVKDVVLFQVQQQLPSLFLRLFHTPAVDRFLRTLILYLFHYIQVGRDYLALLLGEGAAHRYHHLANGVQSWTHRDARLFEPLLRLAVRVAWVALQRRYLNLIDAEVSRLFRGEPFSAAARRQQRPGSADLRARDRVRDRGLREEVLHGPPGPRDHTLFTRSPAVLELLGRPGHEPPWTLLALGRLPQPGLPEALRRLEAVYTLGEEELAHQFGHFVGILGMPRAQFDVMLNLRDKQRRQELLISSSVGQQISSIFPDGDDLEPSSTANPASFPVLPD</sequence>
<dbReference type="Proteomes" id="UP000504606">
    <property type="component" value="Unplaced"/>
</dbReference>
<organism evidence="2 3">
    <name type="scientific">Frankliniella occidentalis</name>
    <name type="common">Western flower thrips</name>
    <name type="synonym">Euthrips occidentalis</name>
    <dbReference type="NCBI Taxonomy" id="133901"/>
    <lineage>
        <taxon>Eukaryota</taxon>
        <taxon>Metazoa</taxon>
        <taxon>Ecdysozoa</taxon>
        <taxon>Arthropoda</taxon>
        <taxon>Hexapoda</taxon>
        <taxon>Insecta</taxon>
        <taxon>Pterygota</taxon>
        <taxon>Neoptera</taxon>
        <taxon>Paraneoptera</taxon>
        <taxon>Thysanoptera</taxon>
        <taxon>Terebrantia</taxon>
        <taxon>Thripoidea</taxon>
        <taxon>Thripidae</taxon>
        <taxon>Frankliniella</taxon>
    </lineage>
</organism>
<name>A0A6J1SSK8_FRAOC</name>
<evidence type="ECO:0000313" key="3">
    <source>
        <dbReference type="RefSeq" id="XP_026283828.2"/>
    </source>
</evidence>
<dbReference type="OrthoDB" id="6724830at2759"/>
<dbReference type="Pfam" id="PF14895">
    <property type="entry name" value="PPPI_inhib"/>
    <property type="match status" value="1"/>
</dbReference>
<dbReference type="InterPro" id="IPR026142">
    <property type="entry name" value="Pro_pase_1_reg_su_36"/>
</dbReference>
<proteinExistence type="predicted"/>
<keyword evidence="2" id="KW-1185">Reference proteome</keyword>
<dbReference type="GO" id="GO:0019902">
    <property type="term" value="F:phosphatase binding"/>
    <property type="evidence" value="ECO:0007669"/>
    <property type="project" value="InterPro"/>
</dbReference>
<evidence type="ECO:0000256" key="1">
    <source>
        <dbReference type="SAM" id="MobiDB-lite"/>
    </source>
</evidence>
<reference evidence="3" key="1">
    <citation type="submission" date="2025-08" db="UniProtKB">
        <authorList>
            <consortium name="RefSeq"/>
        </authorList>
    </citation>
    <scope>IDENTIFICATION</scope>
    <source>
        <tissue evidence="3">Whole organism</tissue>
    </source>
</reference>
<gene>
    <name evidence="3" type="primary">LOC113210179</name>
</gene>
<evidence type="ECO:0000313" key="2">
    <source>
        <dbReference type="Proteomes" id="UP000504606"/>
    </source>
</evidence>
<feature type="region of interest" description="Disordered" evidence="1">
    <location>
        <begin position="310"/>
        <end position="334"/>
    </location>
</feature>